<dbReference type="Proteomes" id="UP001205603">
    <property type="component" value="Unassembled WGS sequence"/>
</dbReference>
<reference evidence="2 3" key="1">
    <citation type="submission" date="2022-07" db="EMBL/GenBank/DDBJ databases">
        <title>Fecal culturing of patients with breast cancer.</title>
        <authorList>
            <person name="Teng N.M.Y."/>
            <person name="Kiu R."/>
            <person name="Evans R."/>
            <person name="Baker D.J."/>
            <person name="Zenner C."/>
            <person name="Robinson S.D."/>
            <person name="Hall L.J."/>
        </authorList>
    </citation>
    <scope>NUCLEOTIDE SEQUENCE [LARGE SCALE GENOMIC DNA]</scope>
    <source>
        <strain evidence="2 3">LH1063</strain>
    </source>
</reference>
<gene>
    <name evidence="2" type="ORF">NMU02_06270</name>
</gene>
<protein>
    <submittedName>
        <fullName evidence="2">SPOR domain-containing protein</fullName>
    </submittedName>
</protein>
<proteinExistence type="predicted"/>
<dbReference type="InterPro" id="IPR007730">
    <property type="entry name" value="SPOR-like_dom"/>
</dbReference>
<dbReference type="Gene3D" id="3.30.70.1070">
    <property type="entry name" value="Sporulation related repeat"/>
    <property type="match status" value="1"/>
</dbReference>
<organism evidence="2 3">
    <name type="scientific">Coprobacter tertius</name>
    <dbReference type="NCBI Taxonomy" id="2944915"/>
    <lineage>
        <taxon>Bacteria</taxon>
        <taxon>Pseudomonadati</taxon>
        <taxon>Bacteroidota</taxon>
        <taxon>Bacteroidia</taxon>
        <taxon>Bacteroidales</taxon>
        <taxon>Barnesiellaceae</taxon>
        <taxon>Coprobacter</taxon>
    </lineage>
</organism>
<sequence>MFDLIDHIEFLLAKHDCVVVPDLGGFVVQYRHAAFSTDKKTILPPRRSVSFNAELSHNDGLLATSVMSYTNKSYSQSVSHIKEQVEILKKSIKDSVEGFEFGDLGLFYHTPEGSFEFKPKDVGCKISPQLFGLDTLNFPPLVKLQENKDDGNSTVRKADTIYIPLSKGFFKRISAVVAVVIVIMLIATPIHKQQVPVDYAGLVSSELLDNVTGNGYEDNSTSLDISTDYVDEGNRENAIHGITNKENQDFNLQEVKCPRYYIIVATLPSHKAAEKQLDNLRKAGYTQDIKIHDTANKARLYLESFSDKEEAQMYLRKIQSETFFTDAWILSEHSKIK</sequence>
<keyword evidence="3" id="KW-1185">Reference proteome</keyword>
<dbReference type="Pfam" id="PF18174">
    <property type="entry name" value="HU-CCDC81_bac_1"/>
    <property type="match status" value="1"/>
</dbReference>
<dbReference type="InterPro" id="IPR040495">
    <property type="entry name" value="HU-CCDC81_bac_1"/>
</dbReference>
<dbReference type="InterPro" id="IPR036680">
    <property type="entry name" value="SPOR-like_sf"/>
</dbReference>
<dbReference type="SUPFAM" id="SSF110997">
    <property type="entry name" value="Sporulation related repeat"/>
    <property type="match status" value="1"/>
</dbReference>
<evidence type="ECO:0000313" key="3">
    <source>
        <dbReference type="Proteomes" id="UP001205603"/>
    </source>
</evidence>
<name>A0ABT1MGE0_9BACT</name>
<feature type="domain" description="SPOR" evidence="1">
    <location>
        <begin position="254"/>
        <end position="331"/>
    </location>
</feature>
<dbReference type="Pfam" id="PF05036">
    <property type="entry name" value="SPOR"/>
    <property type="match status" value="1"/>
</dbReference>
<dbReference type="EMBL" id="JANDHW010000005">
    <property type="protein sequence ID" value="MCP9611692.1"/>
    <property type="molecule type" value="Genomic_DNA"/>
</dbReference>
<comment type="caution">
    <text evidence="2">The sequence shown here is derived from an EMBL/GenBank/DDBJ whole genome shotgun (WGS) entry which is preliminary data.</text>
</comment>
<dbReference type="PROSITE" id="PS51724">
    <property type="entry name" value="SPOR"/>
    <property type="match status" value="1"/>
</dbReference>
<dbReference type="RefSeq" id="WP_255026656.1">
    <property type="nucleotide sequence ID" value="NZ_JANDHW010000005.1"/>
</dbReference>
<accession>A0ABT1MGE0</accession>
<evidence type="ECO:0000313" key="2">
    <source>
        <dbReference type="EMBL" id="MCP9611692.1"/>
    </source>
</evidence>
<evidence type="ECO:0000259" key="1">
    <source>
        <dbReference type="PROSITE" id="PS51724"/>
    </source>
</evidence>